<dbReference type="AlphaFoldDB" id="A0A2L1U8S3"/>
<accession>A0A2L1U8S3</accession>
<dbReference type="SUPFAM" id="SSF53448">
    <property type="entry name" value="Nucleotide-diphospho-sugar transferases"/>
    <property type="match status" value="1"/>
</dbReference>
<sequence length="350" mass="39053">MKEGGETIMEKGGGCTQEESAGNQALMLSSYSKKDSRLAFRAQISDQGRLVSGKRRRTSSSLGPGDHEGLKGTGKRAVRYKRKYSGKRKYKSSFISPDKPEFPDLKESDFHLSYLMHTASIKEDEPDTKFNLDSGAPKDAQEQVKAVLSRKVTILILTWNSFNHTKKCLEALKSTLPDSMVEVVVFDNGSTYGTVPYLADQSWLVTVFQMYTAGFAEALNWALAYTDPESDVILLHNDILVQQPNWIELLQETAYSSPEAGIVGSRLLGGSETNNQQFTGIYEVKEVALTCSYWKKELLNQIGPLDMESAFYLGDADYCLKAKKAGFKVLYDGRISPVHFRHVPTEDPEL</sequence>
<dbReference type="GO" id="GO:0016740">
    <property type="term" value="F:transferase activity"/>
    <property type="evidence" value="ECO:0007669"/>
    <property type="project" value="UniProtKB-KW"/>
</dbReference>
<dbReference type="Gene3D" id="3.90.550.10">
    <property type="entry name" value="Spore Coat Polysaccharide Biosynthesis Protein SpsA, Chain A"/>
    <property type="match status" value="1"/>
</dbReference>
<evidence type="ECO:0000256" key="1">
    <source>
        <dbReference type="SAM" id="MobiDB-lite"/>
    </source>
</evidence>
<dbReference type="PANTHER" id="PTHR43179:SF7">
    <property type="entry name" value="RHAMNOSYLTRANSFERASE WBBL"/>
    <property type="match status" value="1"/>
</dbReference>
<dbReference type="PANTHER" id="PTHR43179">
    <property type="entry name" value="RHAMNOSYLTRANSFERASE WBBL"/>
    <property type="match status" value="1"/>
</dbReference>
<organism evidence="3 4">
    <name type="scientific">Paenibacillus larvae subsp. larvae</name>
    <dbReference type="NCBI Taxonomy" id="147375"/>
    <lineage>
        <taxon>Bacteria</taxon>
        <taxon>Bacillati</taxon>
        <taxon>Bacillota</taxon>
        <taxon>Bacilli</taxon>
        <taxon>Bacillales</taxon>
        <taxon>Paenibacillaceae</taxon>
        <taxon>Paenibacillus</taxon>
    </lineage>
</organism>
<dbReference type="EMBL" id="CP019655">
    <property type="protein sequence ID" value="AVF24575.1"/>
    <property type="molecule type" value="Genomic_DNA"/>
</dbReference>
<feature type="region of interest" description="Disordered" evidence="1">
    <location>
        <begin position="45"/>
        <end position="74"/>
    </location>
</feature>
<keyword evidence="3" id="KW-0808">Transferase</keyword>
<protein>
    <submittedName>
        <fullName evidence="3">Glycosyltransferase</fullName>
    </submittedName>
</protein>
<dbReference type="InterPro" id="IPR001173">
    <property type="entry name" value="Glyco_trans_2-like"/>
</dbReference>
<evidence type="ECO:0000259" key="2">
    <source>
        <dbReference type="Pfam" id="PF00535"/>
    </source>
</evidence>
<dbReference type="Pfam" id="PF00535">
    <property type="entry name" value="Glycos_transf_2"/>
    <property type="match status" value="1"/>
</dbReference>
<evidence type="ECO:0000313" key="3">
    <source>
        <dbReference type="EMBL" id="AVF24575.1"/>
    </source>
</evidence>
<proteinExistence type="predicted"/>
<reference evidence="4" key="1">
    <citation type="submission" date="2017-02" db="EMBL/GenBank/DDBJ databases">
        <title>Delineation of Paenibacillus larvae strains originating from foulbrood outbreaks.</title>
        <authorList>
            <person name="Beims H."/>
            <person name="Bunk B."/>
            <person name="Sproeer C."/>
            <person name="Mohr K.I."/>
            <person name="Pradella S."/>
            <person name="Guenther G."/>
            <person name="Rohde M."/>
            <person name="von der Ohe W."/>
            <person name="Steinert M."/>
        </authorList>
    </citation>
    <scope>NUCLEOTIDE SEQUENCE [LARGE SCALE GENOMIC DNA]</scope>
    <source>
        <strain evidence="4">Eric_III</strain>
    </source>
</reference>
<feature type="region of interest" description="Disordered" evidence="1">
    <location>
        <begin position="1"/>
        <end position="21"/>
    </location>
</feature>
<feature type="domain" description="Glycosyltransferase 2-like" evidence="2">
    <location>
        <begin position="153"/>
        <end position="278"/>
    </location>
</feature>
<name>A0A2L1U8S3_9BACL</name>
<dbReference type="STRING" id="147375.BXP28_18575"/>
<evidence type="ECO:0000313" key="4">
    <source>
        <dbReference type="Proteomes" id="UP000239833"/>
    </source>
</evidence>
<gene>
    <name evidence="3" type="ORF">ERICIII_00330</name>
</gene>
<dbReference type="Proteomes" id="UP000239833">
    <property type="component" value="Chromosome"/>
</dbReference>
<dbReference type="InterPro" id="IPR029044">
    <property type="entry name" value="Nucleotide-diphossugar_trans"/>
</dbReference>